<keyword evidence="9" id="KW-1185">Reference proteome</keyword>
<feature type="compositionally biased region" description="Basic and acidic residues" evidence="5">
    <location>
        <begin position="27"/>
        <end position="43"/>
    </location>
</feature>
<accession>A0ABU3K953</accession>
<dbReference type="Proteomes" id="UP001250932">
    <property type="component" value="Unassembled WGS sequence"/>
</dbReference>
<evidence type="ECO:0000256" key="5">
    <source>
        <dbReference type="SAM" id="MobiDB-lite"/>
    </source>
</evidence>
<dbReference type="Pfam" id="PF13442">
    <property type="entry name" value="Cytochrome_CBB3"/>
    <property type="match status" value="1"/>
</dbReference>
<keyword evidence="3 4" id="KW-0408">Iron</keyword>
<dbReference type="InterPro" id="IPR009056">
    <property type="entry name" value="Cyt_c-like_dom"/>
</dbReference>
<comment type="caution">
    <text evidence="8">The sequence shown here is derived from an EMBL/GenBank/DDBJ whole genome shotgun (WGS) entry which is preliminary data.</text>
</comment>
<dbReference type="Gene3D" id="1.10.760.10">
    <property type="entry name" value="Cytochrome c-like domain"/>
    <property type="match status" value="1"/>
</dbReference>
<reference evidence="8 9" key="1">
    <citation type="journal article" date="2023" name="ISME J.">
        <title>Cultivation and genomic characterization of novel and ubiquitous marine nitrite-oxidizing bacteria from the Nitrospirales.</title>
        <authorList>
            <person name="Mueller A.J."/>
            <person name="Daebeler A."/>
            <person name="Herbold C.W."/>
            <person name="Kirkegaard R.H."/>
            <person name="Daims H."/>
        </authorList>
    </citation>
    <scope>NUCLEOTIDE SEQUENCE [LARGE SCALE GENOMIC DNA]</scope>
    <source>
        <strain evidence="8 9">EB</strain>
    </source>
</reference>
<dbReference type="PROSITE" id="PS51007">
    <property type="entry name" value="CYTC"/>
    <property type="match status" value="1"/>
</dbReference>
<evidence type="ECO:0000259" key="7">
    <source>
        <dbReference type="PROSITE" id="PS51007"/>
    </source>
</evidence>
<dbReference type="EMBL" id="JAQOUE010000001">
    <property type="protein sequence ID" value="MDT7042974.1"/>
    <property type="molecule type" value="Genomic_DNA"/>
</dbReference>
<name>A0ABU3K953_9BACT</name>
<organism evidence="8 9">
    <name type="scientific">Candidatus Nitronereus thalassa</name>
    <dbReference type="NCBI Taxonomy" id="3020898"/>
    <lineage>
        <taxon>Bacteria</taxon>
        <taxon>Pseudomonadati</taxon>
        <taxon>Nitrospirota</taxon>
        <taxon>Nitrospiria</taxon>
        <taxon>Nitrospirales</taxon>
        <taxon>Nitrospiraceae</taxon>
        <taxon>Candidatus Nitronereus</taxon>
    </lineage>
</organism>
<evidence type="ECO:0000313" key="8">
    <source>
        <dbReference type="EMBL" id="MDT7042974.1"/>
    </source>
</evidence>
<feature type="domain" description="Cytochrome c" evidence="7">
    <location>
        <begin position="60"/>
        <end position="151"/>
    </location>
</feature>
<evidence type="ECO:0000256" key="3">
    <source>
        <dbReference type="ARBA" id="ARBA00023004"/>
    </source>
</evidence>
<gene>
    <name evidence="8" type="ORF">PPG34_11470</name>
</gene>
<evidence type="ECO:0000256" key="6">
    <source>
        <dbReference type="SAM" id="SignalP"/>
    </source>
</evidence>
<dbReference type="InterPro" id="IPR036909">
    <property type="entry name" value="Cyt_c-like_dom_sf"/>
</dbReference>
<keyword evidence="1 4" id="KW-0349">Heme</keyword>
<keyword evidence="6" id="KW-0732">Signal</keyword>
<evidence type="ECO:0000256" key="2">
    <source>
        <dbReference type="ARBA" id="ARBA00022723"/>
    </source>
</evidence>
<dbReference type="RefSeq" id="WP_313833449.1">
    <property type="nucleotide sequence ID" value="NZ_JAQOUE010000001.1"/>
</dbReference>
<feature type="signal peptide" evidence="6">
    <location>
        <begin position="1"/>
        <end position="25"/>
    </location>
</feature>
<evidence type="ECO:0000256" key="1">
    <source>
        <dbReference type="ARBA" id="ARBA00022617"/>
    </source>
</evidence>
<proteinExistence type="predicted"/>
<evidence type="ECO:0000256" key="4">
    <source>
        <dbReference type="PROSITE-ProRule" id="PRU00433"/>
    </source>
</evidence>
<dbReference type="SUPFAM" id="SSF46626">
    <property type="entry name" value="Cytochrome c"/>
    <property type="match status" value="1"/>
</dbReference>
<protein>
    <submittedName>
        <fullName evidence="8">Cytochrome c</fullName>
    </submittedName>
</protein>
<evidence type="ECO:0000313" key="9">
    <source>
        <dbReference type="Proteomes" id="UP001250932"/>
    </source>
</evidence>
<feature type="chain" id="PRO_5047140431" evidence="6">
    <location>
        <begin position="26"/>
        <end position="153"/>
    </location>
</feature>
<feature type="region of interest" description="Disordered" evidence="5">
    <location>
        <begin position="27"/>
        <end position="52"/>
    </location>
</feature>
<keyword evidence="2 4" id="KW-0479">Metal-binding</keyword>
<sequence length="153" mass="16705">MMKRTLKTMVLLSMMIAFTGNLALAGSERDPLKPRVPKAERGTAKKMKSPFGDLDEAPAEIVAEGKKIFEGKGTCVNCHGKDGDGQGPAGKVLNPGPRDFTNCKFHKRRKDGELMWVVMNGSPGTGMVSMIPATISEEEGWKVLAYERSFCKK</sequence>